<proteinExistence type="inferred from homology"/>
<evidence type="ECO:0000256" key="2">
    <source>
        <dbReference type="ARBA" id="ARBA00008164"/>
    </source>
</evidence>
<keyword evidence="5" id="KW-1185">Reference proteome</keyword>
<dbReference type="GO" id="GO:0005886">
    <property type="term" value="C:plasma membrane"/>
    <property type="evidence" value="ECO:0007669"/>
    <property type="project" value="UniProtKB-ARBA"/>
</dbReference>
<gene>
    <name evidence="4" type="ORF">DZC52_14525</name>
</gene>
<evidence type="ECO:0000313" key="4">
    <source>
        <dbReference type="EMBL" id="RFF29068.1"/>
    </source>
</evidence>
<dbReference type="EMBL" id="QUZK01000052">
    <property type="protein sequence ID" value="RFF29068.1"/>
    <property type="molecule type" value="Genomic_DNA"/>
</dbReference>
<name>A0A3E1K548_9GAMM</name>
<dbReference type="InterPro" id="IPR050710">
    <property type="entry name" value="Band7/mec-2_domain"/>
</dbReference>
<comment type="subcellular location">
    <subcellularLocation>
        <location evidence="1">Membrane</location>
        <topology evidence="1">Single-pass membrane protein</topology>
    </subcellularLocation>
</comment>
<dbReference type="SMART" id="SM00244">
    <property type="entry name" value="PHB"/>
    <property type="match status" value="1"/>
</dbReference>
<dbReference type="InterPro" id="IPR036013">
    <property type="entry name" value="Band_7/SPFH_dom_sf"/>
</dbReference>
<dbReference type="InterPro" id="IPR001107">
    <property type="entry name" value="Band_7"/>
</dbReference>
<dbReference type="RefSeq" id="WP_116651874.1">
    <property type="nucleotide sequence ID" value="NZ_QUZK01000052.1"/>
</dbReference>
<dbReference type="Pfam" id="PF16200">
    <property type="entry name" value="Band_7_C"/>
    <property type="match status" value="1"/>
</dbReference>
<comment type="similarity">
    <text evidence="2">Belongs to the band 7/mec-2 family.</text>
</comment>
<accession>A0A3E1K548</accession>
<sequence>MDLDSATILSLIVLLIVIIAVVKTAQIVPQRSAYVVERLGRFHSVLDAGFHLMIPFVDKVAYKHTLKEEAIDVPQQACVTKDNIQIHVDGVIYMQVIDPRLASYGIENYRYAAIQLAQTTLRSVIGKTDLDKSFEERVIINEKVVEVLSEASEPWGIKVLRYEVADITLPETIRDALEKQMRAERERRAVVAESEGAREAKINVSQGMKQETINVSEGDMQKQINEARGRSEEIRLIAEATAAGIERIATAINQPGGSEAVSLRIAEQYVEEFGNLAKETNTLILPAELSDIGGVVAGLAQTLNKSVKSPQA</sequence>
<dbReference type="PANTHER" id="PTHR43327">
    <property type="entry name" value="STOMATIN-LIKE PROTEIN 2, MITOCHONDRIAL"/>
    <property type="match status" value="1"/>
</dbReference>
<dbReference type="OrthoDB" id="9809197at2"/>
<dbReference type="SUPFAM" id="SSF117892">
    <property type="entry name" value="Band 7/SPFH domain"/>
    <property type="match status" value="1"/>
</dbReference>
<dbReference type="GO" id="GO:0098552">
    <property type="term" value="C:side of membrane"/>
    <property type="evidence" value="ECO:0007669"/>
    <property type="project" value="UniProtKB-ARBA"/>
</dbReference>
<evidence type="ECO:0000259" key="3">
    <source>
        <dbReference type="SMART" id="SM00244"/>
    </source>
</evidence>
<dbReference type="CDD" id="cd08829">
    <property type="entry name" value="SPFH_paraslipin"/>
    <property type="match status" value="1"/>
</dbReference>
<feature type="domain" description="Band 7" evidence="3">
    <location>
        <begin position="23"/>
        <end position="181"/>
    </location>
</feature>
<dbReference type="AlphaFoldDB" id="A0A3E1K548"/>
<evidence type="ECO:0000313" key="5">
    <source>
        <dbReference type="Proteomes" id="UP000260351"/>
    </source>
</evidence>
<dbReference type="InterPro" id="IPR032435">
    <property type="entry name" value="STML2-like_C"/>
</dbReference>
<dbReference type="Gene3D" id="3.30.479.30">
    <property type="entry name" value="Band 7 domain"/>
    <property type="match status" value="1"/>
</dbReference>
<dbReference type="InterPro" id="IPR001972">
    <property type="entry name" value="Stomatin_HflK_fam"/>
</dbReference>
<dbReference type="FunFam" id="3.30.479.30:FF:000004">
    <property type="entry name" value="Putative membrane protease family, stomatin"/>
    <property type="match status" value="1"/>
</dbReference>
<dbReference type="Proteomes" id="UP000260351">
    <property type="component" value="Unassembled WGS sequence"/>
</dbReference>
<protein>
    <submittedName>
        <fullName evidence="4">Paraslipin</fullName>
    </submittedName>
</protein>
<comment type="caution">
    <text evidence="4">The sequence shown here is derived from an EMBL/GenBank/DDBJ whole genome shotgun (WGS) entry which is preliminary data.</text>
</comment>
<dbReference type="PRINTS" id="PR00721">
    <property type="entry name" value="STOMATIN"/>
</dbReference>
<evidence type="ECO:0000256" key="1">
    <source>
        <dbReference type="ARBA" id="ARBA00004167"/>
    </source>
</evidence>
<dbReference type="Pfam" id="PF01145">
    <property type="entry name" value="Band_7"/>
    <property type="match status" value="1"/>
</dbReference>
<dbReference type="PANTHER" id="PTHR43327:SF10">
    <property type="entry name" value="STOMATIN-LIKE PROTEIN 2, MITOCHONDRIAL"/>
    <property type="match status" value="1"/>
</dbReference>
<reference evidence="4 5" key="1">
    <citation type="submission" date="2018-08" db="EMBL/GenBank/DDBJ databases">
        <title>Wenzhouxiangella salilacus sp. nov., a novel bacterium isolated from a saline lake in Xinjiang Province, China.</title>
        <authorList>
            <person name="Han S."/>
        </authorList>
    </citation>
    <scope>NUCLEOTIDE SEQUENCE [LARGE SCALE GENOMIC DNA]</scope>
    <source>
        <strain evidence="4 5">XDB06</strain>
    </source>
</reference>
<organism evidence="4 5">
    <name type="scientific">Wenzhouxiangella sediminis</name>
    <dbReference type="NCBI Taxonomy" id="1792836"/>
    <lineage>
        <taxon>Bacteria</taxon>
        <taxon>Pseudomonadati</taxon>
        <taxon>Pseudomonadota</taxon>
        <taxon>Gammaproteobacteria</taxon>
        <taxon>Chromatiales</taxon>
        <taxon>Wenzhouxiangellaceae</taxon>
        <taxon>Wenzhouxiangella</taxon>
    </lineage>
</organism>